<evidence type="ECO:0000256" key="6">
    <source>
        <dbReference type="ARBA" id="ARBA00023136"/>
    </source>
</evidence>
<evidence type="ECO:0000313" key="9">
    <source>
        <dbReference type="EMBL" id="MDT8897653.1"/>
    </source>
</evidence>
<dbReference type="PRINTS" id="PR00956">
    <property type="entry name" value="FLGMOTORFLIN"/>
</dbReference>
<dbReference type="InterPro" id="IPR012826">
    <property type="entry name" value="FliN"/>
</dbReference>
<proteinExistence type="inferred from homology"/>
<evidence type="ECO:0000256" key="2">
    <source>
        <dbReference type="ARBA" id="ARBA00009226"/>
    </source>
</evidence>
<dbReference type="PANTHER" id="PTHR43484">
    <property type="match status" value="1"/>
</dbReference>
<evidence type="ECO:0000259" key="8">
    <source>
        <dbReference type="Pfam" id="PF01052"/>
    </source>
</evidence>
<dbReference type="RefSeq" id="WP_315624316.1">
    <property type="nucleotide sequence ID" value="NZ_JAUHMF010000001.1"/>
</dbReference>
<feature type="compositionally biased region" description="Basic and acidic residues" evidence="7">
    <location>
        <begin position="10"/>
        <end position="19"/>
    </location>
</feature>
<dbReference type="InterPro" id="IPR036429">
    <property type="entry name" value="SpoA-like_sf"/>
</dbReference>
<sequence length="129" mass="14480">MEENLSNPTPERKSEERPQEAPSSFERPTPPVPPVPTKSIGTSDNKASLDMLYDILLRVTVELGRTQMSLRQVLDLQNGSVVELDRLAGDLVDIYVNDRLFARGEVVVVDDKFGVRISELISQKRDKES</sequence>
<keyword evidence="5" id="KW-0283">Flagellar rotation</keyword>
<reference evidence="9 10" key="1">
    <citation type="submission" date="2023-07" db="EMBL/GenBank/DDBJ databases">
        <title>Novel species of Thermanaerothrix with wide hydrolytic capabilities.</title>
        <authorList>
            <person name="Zayulina K.S."/>
            <person name="Podosokorskaya O.A."/>
            <person name="Elcheninov A.G."/>
        </authorList>
    </citation>
    <scope>NUCLEOTIDE SEQUENCE [LARGE SCALE GENOMIC DNA]</scope>
    <source>
        <strain evidence="9 10">4228-RoL</strain>
    </source>
</reference>
<organism evidence="9 10">
    <name type="scientific">Thermanaerothrix solaris</name>
    <dbReference type="NCBI Taxonomy" id="3058434"/>
    <lineage>
        <taxon>Bacteria</taxon>
        <taxon>Bacillati</taxon>
        <taxon>Chloroflexota</taxon>
        <taxon>Anaerolineae</taxon>
        <taxon>Anaerolineales</taxon>
        <taxon>Anaerolineaceae</taxon>
        <taxon>Thermanaerothrix</taxon>
    </lineage>
</organism>
<keyword evidence="10" id="KW-1185">Reference proteome</keyword>
<evidence type="ECO:0000256" key="5">
    <source>
        <dbReference type="ARBA" id="ARBA00022779"/>
    </source>
</evidence>
<dbReference type="NCBIfam" id="TIGR02480">
    <property type="entry name" value="fliN"/>
    <property type="match status" value="1"/>
</dbReference>
<dbReference type="InterPro" id="IPR001543">
    <property type="entry name" value="FliN-like_C"/>
</dbReference>
<dbReference type="PANTHER" id="PTHR43484:SF1">
    <property type="entry name" value="FLAGELLAR MOTOR SWITCH PROTEIN FLIN"/>
    <property type="match status" value="1"/>
</dbReference>
<evidence type="ECO:0000313" key="10">
    <source>
        <dbReference type="Proteomes" id="UP001254165"/>
    </source>
</evidence>
<dbReference type="SUPFAM" id="SSF101801">
    <property type="entry name" value="Surface presentation of antigens (SPOA)"/>
    <property type="match status" value="1"/>
</dbReference>
<protein>
    <submittedName>
        <fullName evidence="9">Flagellar motor switch protein FliN</fullName>
    </submittedName>
</protein>
<comment type="subcellular location">
    <subcellularLocation>
        <location evidence="1">Cell membrane</location>
        <topology evidence="1">Peripheral membrane protein</topology>
        <orientation evidence="1">Cytoplasmic side</orientation>
    </subcellularLocation>
</comment>
<keyword evidence="9" id="KW-0969">Cilium</keyword>
<evidence type="ECO:0000256" key="7">
    <source>
        <dbReference type="SAM" id="MobiDB-lite"/>
    </source>
</evidence>
<evidence type="ECO:0000256" key="3">
    <source>
        <dbReference type="ARBA" id="ARBA00022475"/>
    </source>
</evidence>
<accession>A0ABU3NLC7</accession>
<keyword evidence="9" id="KW-0966">Cell projection</keyword>
<comment type="caution">
    <text evidence="9">The sequence shown here is derived from an EMBL/GenBank/DDBJ whole genome shotgun (WGS) entry which is preliminary data.</text>
</comment>
<feature type="region of interest" description="Disordered" evidence="7">
    <location>
        <begin position="1"/>
        <end position="44"/>
    </location>
</feature>
<keyword evidence="6" id="KW-0472">Membrane</keyword>
<dbReference type="InterPro" id="IPR001172">
    <property type="entry name" value="FliN_T3SS_HrcQb"/>
</dbReference>
<dbReference type="Gene3D" id="2.30.330.10">
    <property type="entry name" value="SpoA-like"/>
    <property type="match status" value="1"/>
</dbReference>
<gene>
    <name evidence="9" type="primary">fliN</name>
    <name evidence="9" type="ORF">QYE77_05190</name>
</gene>
<evidence type="ECO:0000256" key="1">
    <source>
        <dbReference type="ARBA" id="ARBA00004413"/>
    </source>
</evidence>
<dbReference type="EMBL" id="JAUHMF010000001">
    <property type="protein sequence ID" value="MDT8897653.1"/>
    <property type="molecule type" value="Genomic_DNA"/>
</dbReference>
<keyword evidence="4" id="KW-0145">Chemotaxis</keyword>
<comment type="similarity">
    <text evidence="2">Belongs to the FliN/MopA/SpaO family.</text>
</comment>
<dbReference type="Proteomes" id="UP001254165">
    <property type="component" value="Unassembled WGS sequence"/>
</dbReference>
<dbReference type="Pfam" id="PF01052">
    <property type="entry name" value="FliMN_C"/>
    <property type="match status" value="1"/>
</dbReference>
<dbReference type="InterPro" id="IPR051469">
    <property type="entry name" value="FliN/MopA/SpaO"/>
</dbReference>
<evidence type="ECO:0000256" key="4">
    <source>
        <dbReference type="ARBA" id="ARBA00022500"/>
    </source>
</evidence>
<name>A0ABU3NLC7_9CHLR</name>
<keyword evidence="3" id="KW-1003">Cell membrane</keyword>
<feature type="domain" description="Flagellar motor switch protein FliN-like C-terminal" evidence="8">
    <location>
        <begin position="51"/>
        <end position="121"/>
    </location>
</feature>
<keyword evidence="9" id="KW-0282">Flagellum</keyword>